<organism evidence="1 2">
    <name type="scientific">Pipistrellus kuhlii</name>
    <name type="common">Kuhl's pipistrelle</name>
    <dbReference type="NCBI Taxonomy" id="59472"/>
    <lineage>
        <taxon>Eukaryota</taxon>
        <taxon>Metazoa</taxon>
        <taxon>Chordata</taxon>
        <taxon>Craniata</taxon>
        <taxon>Vertebrata</taxon>
        <taxon>Euteleostomi</taxon>
        <taxon>Mammalia</taxon>
        <taxon>Eutheria</taxon>
        <taxon>Laurasiatheria</taxon>
        <taxon>Chiroptera</taxon>
        <taxon>Yangochiroptera</taxon>
        <taxon>Vespertilionidae</taxon>
        <taxon>Pipistrellus</taxon>
    </lineage>
</organism>
<accession>A0A7J7Y8E0</accession>
<gene>
    <name evidence="1" type="ORF">mPipKuh1_003728</name>
</gene>
<protein>
    <submittedName>
        <fullName evidence="1">Defensin beta 115</fullName>
    </submittedName>
</protein>
<dbReference type="Proteomes" id="UP000558488">
    <property type="component" value="Unassembled WGS sequence"/>
</dbReference>
<name>A0A7J7Y8E0_PIPKU</name>
<evidence type="ECO:0000313" key="1">
    <source>
        <dbReference type="EMBL" id="KAF6358088.1"/>
    </source>
</evidence>
<dbReference type="EMBL" id="JACAGB010000006">
    <property type="protein sequence ID" value="KAF6358088.1"/>
    <property type="molecule type" value="Genomic_DNA"/>
</dbReference>
<sequence length="78" mass="8657">MCHILLLVQEELLRGKSYGLRYQGSGPVASMDNYYVPYSLIGTGRALKGKILWLKVDGSKSAVIQLADAGQLAEKMRW</sequence>
<comment type="caution">
    <text evidence="1">The sequence shown here is derived from an EMBL/GenBank/DDBJ whole genome shotgun (WGS) entry which is preliminary data.</text>
</comment>
<evidence type="ECO:0000313" key="2">
    <source>
        <dbReference type="Proteomes" id="UP000558488"/>
    </source>
</evidence>
<proteinExistence type="predicted"/>
<dbReference type="AlphaFoldDB" id="A0A7J7Y8E0"/>
<reference evidence="1 2" key="1">
    <citation type="journal article" date="2020" name="Nature">
        <title>Six reference-quality genomes reveal evolution of bat adaptations.</title>
        <authorList>
            <person name="Jebb D."/>
            <person name="Huang Z."/>
            <person name="Pippel M."/>
            <person name="Hughes G.M."/>
            <person name="Lavrichenko K."/>
            <person name="Devanna P."/>
            <person name="Winkler S."/>
            <person name="Jermiin L.S."/>
            <person name="Skirmuntt E.C."/>
            <person name="Katzourakis A."/>
            <person name="Burkitt-Gray L."/>
            <person name="Ray D.A."/>
            <person name="Sullivan K.A.M."/>
            <person name="Roscito J.G."/>
            <person name="Kirilenko B.M."/>
            <person name="Davalos L.M."/>
            <person name="Corthals A.P."/>
            <person name="Power M.L."/>
            <person name="Jones G."/>
            <person name="Ransome R.D."/>
            <person name="Dechmann D.K.N."/>
            <person name="Locatelli A.G."/>
            <person name="Puechmaille S.J."/>
            <person name="Fedrigo O."/>
            <person name="Jarvis E.D."/>
            <person name="Hiller M."/>
            <person name="Vernes S.C."/>
            <person name="Myers E.W."/>
            <person name="Teeling E.C."/>
        </authorList>
    </citation>
    <scope>NUCLEOTIDE SEQUENCE [LARGE SCALE GENOMIC DNA]</scope>
    <source>
        <strain evidence="1">MPipKuh1</strain>
        <tissue evidence="1">Flight muscle</tissue>
    </source>
</reference>
<keyword evidence="2" id="KW-1185">Reference proteome</keyword>